<dbReference type="Pfam" id="PF18052">
    <property type="entry name" value="Rx_N"/>
    <property type="match status" value="1"/>
</dbReference>
<dbReference type="SUPFAM" id="SSF52058">
    <property type="entry name" value="L domain-like"/>
    <property type="match status" value="1"/>
</dbReference>
<protein>
    <recommendedName>
        <fullName evidence="13">NB-ARC domain-containing protein</fullName>
    </recommendedName>
</protein>
<dbReference type="FunFam" id="1.10.10.10:FF:000322">
    <property type="entry name" value="Probable disease resistance protein At1g63360"/>
    <property type="match status" value="1"/>
</dbReference>
<dbReference type="OrthoDB" id="762143at2759"/>
<dbReference type="InterPro" id="IPR058922">
    <property type="entry name" value="WHD_DRP"/>
</dbReference>
<dbReference type="InterPro" id="IPR044974">
    <property type="entry name" value="Disease_R_plants"/>
</dbReference>
<evidence type="ECO:0000256" key="1">
    <source>
        <dbReference type="ARBA" id="ARBA00008894"/>
    </source>
</evidence>
<feature type="domain" description="Disease resistance R13L4/SHOC-2-like LRR" evidence="10">
    <location>
        <begin position="614"/>
        <end position="955"/>
    </location>
</feature>
<feature type="domain" description="Disease resistance N-terminal" evidence="8">
    <location>
        <begin position="63"/>
        <end position="140"/>
    </location>
</feature>
<keyword evidence="5" id="KW-0611">Plant defense</keyword>
<dbReference type="EMBL" id="RWGY01000007">
    <property type="protein sequence ID" value="TVU40522.1"/>
    <property type="molecule type" value="Genomic_DNA"/>
</dbReference>
<dbReference type="FunFam" id="3.40.50.300:FF:001091">
    <property type="entry name" value="Probable disease resistance protein At1g61300"/>
    <property type="match status" value="1"/>
</dbReference>
<evidence type="ECO:0000259" key="8">
    <source>
        <dbReference type="Pfam" id="PF18052"/>
    </source>
</evidence>
<comment type="caution">
    <text evidence="11">The sequence shown here is derived from an EMBL/GenBank/DDBJ whole genome shotgun (WGS) entry which is preliminary data.</text>
</comment>
<keyword evidence="2" id="KW-0433">Leucine-rich repeat</keyword>
<evidence type="ECO:0000256" key="3">
    <source>
        <dbReference type="ARBA" id="ARBA00022737"/>
    </source>
</evidence>
<sequence>MSPCLPPLILNRESTRPKRSTTLQVEFVGSLYTHVFACIIKGTYARAMSAILGALAPYVKKLIADMTEEEVHKMLGVSSEIGKLERNTESLKYFLTDAERRRITDQSVQRWVMKLKSAMYDATNILDICQLEAEKRRDSKCGNMEENVVGCLQPLLFCLRNPVFSYKIGNRIKELNQQLDDIHKEAKDFKFDINIGSNLELRKPIDVEQSSQKMASEFNHSTIVGDKIEKDTKELVHELITNDNLDIKVVSIVGMGGIGKTTLAQKIFKEPTIEGHFKKKIWLSITQHFNEIDLLRTAIKHCGEDHGWEQDKTLLMRTLTDILSKGRFLLVMDDMWGVEAWNHVLSVPIINASHKQPGSRILITTRFEDLAWKMRAFFHQHHVSLLDEDDAWSLLKKQISPNQVTGIDRLKDIGREILKKCNGLPLAIKVMGGLLSTRYPSEHEWQVVLNHPAWSVTGLPPELDNRLYLSYEDLSPQLKQCFLYCSLFPKGQEILYLQITSMWISEGFVQPHNGSSITSSHDDQLEEVAYEYYKDLIKRNLIEPTEEFRETGYGCTMHDVVRSFAEFMTREESLVVVQERQANVGGVTSPVRRLCIGQTISEAEWVILQKHKSLRTLIIMPNPSIKLGEALGSFSFLRVLYIEGVDSGSLVHFLSQLKHLRYLELWDLDISGLPDDIDKMKFLQHIVLGGCNKLTHLPSKILKLSRLRFLNITWANVKVVPKGFGGLTSLRKLYGFPVHTEMEGNGGWCSLEEIGPLSQLRHLELRGLENVSASSWAEKAMISSKRHLSILQLRSSSSRYMGIMDEVVKQQQQQVVEKVYEELRPPPCIENLLIEGFFGRRLPNWMMELASSAFKSLKFLTLKELTCCTQLPDSLCLLPCLELMNIIDAPYIKSVGPDFQASSSVAMGGGVTATSAAFPNLRVLYLVDLCEWEDWLWAEQGEGVPAEAIAMPALMKMGIGNCKLSCLPPGLASNRRHALRTMVLYKLPNLAYVDTFPSVVELDVFDCPELTRISGFSRLQRIRIVRCQKLKVLEGVPELDSLVLEDYTMETLPEYLRDVGPRYLKLICSVELYESLLSDTSSEFEKIRHIRSCNIDF</sequence>
<dbReference type="GO" id="GO:0043531">
    <property type="term" value="F:ADP binding"/>
    <property type="evidence" value="ECO:0007669"/>
    <property type="project" value="InterPro"/>
</dbReference>
<dbReference type="Gene3D" id="1.10.10.10">
    <property type="entry name" value="Winged helix-like DNA-binding domain superfamily/Winged helix DNA-binding domain"/>
    <property type="match status" value="1"/>
</dbReference>
<evidence type="ECO:0008006" key="13">
    <source>
        <dbReference type="Google" id="ProtNLM"/>
    </source>
</evidence>
<proteinExistence type="inferred from homology"/>
<reference evidence="11 12" key="1">
    <citation type="journal article" date="2019" name="Sci. Rep.">
        <title>A high-quality genome of Eragrostis curvula grass provides insights into Poaceae evolution and supports new strategies to enhance forage quality.</title>
        <authorList>
            <person name="Carballo J."/>
            <person name="Santos B.A.C.M."/>
            <person name="Zappacosta D."/>
            <person name="Garbus I."/>
            <person name="Selva J.P."/>
            <person name="Gallo C.A."/>
            <person name="Diaz A."/>
            <person name="Albertini E."/>
            <person name="Caccamo M."/>
            <person name="Echenique V."/>
        </authorList>
    </citation>
    <scope>NUCLEOTIDE SEQUENCE [LARGE SCALE GENOMIC DNA]</scope>
    <source>
        <strain evidence="12">cv. Victoria</strain>
        <tissue evidence="11">Leaf</tissue>
    </source>
</reference>
<dbReference type="GO" id="GO:0042742">
    <property type="term" value="P:defense response to bacterium"/>
    <property type="evidence" value="ECO:0007669"/>
    <property type="project" value="UniProtKB-ARBA"/>
</dbReference>
<dbReference type="AlphaFoldDB" id="A0A5J9VVR5"/>
<dbReference type="PANTHER" id="PTHR23155">
    <property type="entry name" value="DISEASE RESISTANCE PROTEIN RP"/>
    <property type="match status" value="1"/>
</dbReference>
<dbReference type="Pfam" id="PF23559">
    <property type="entry name" value="WHD_DRP"/>
    <property type="match status" value="1"/>
</dbReference>
<dbReference type="Proteomes" id="UP000324897">
    <property type="component" value="Chromosome 4"/>
</dbReference>
<feature type="domain" description="Disease resistance protein winged helix" evidence="9">
    <location>
        <begin position="487"/>
        <end position="565"/>
    </location>
</feature>
<evidence type="ECO:0000256" key="2">
    <source>
        <dbReference type="ARBA" id="ARBA00022614"/>
    </source>
</evidence>
<dbReference type="Gene3D" id="1.20.5.4130">
    <property type="match status" value="1"/>
</dbReference>
<dbReference type="Pfam" id="PF23598">
    <property type="entry name" value="LRR_14"/>
    <property type="match status" value="1"/>
</dbReference>
<feature type="domain" description="NB-ARC" evidence="7">
    <location>
        <begin position="229"/>
        <end position="403"/>
    </location>
</feature>
<dbReference type="InterPro" id="IPR042197">
    <property type="entry name" value="Apaf_helical"/>
</dbReference>
<dbReference type="GO" id="GO:0002758">
    <property type="term" value="P:innate immune response-activating signaling pathway"/>
    <property type="evidence" value="ECO:0007669"/>
    <property type="project" value="UniProtKB-ARBA"/>
</dbReference>
<dbReference type="InterPro" id="IPR041118">
    <property type="entry name" value="Rx_N"/>
</dbReference>
<evidence type="ECO:0000259" key="10">
    <source>
        <dbReference type="Pfam" id="PF23598"/>
    </source>
</evidence>
<dbReference type="InterPro" id="IPR036388">
    <property type="entry name" value="WH-like_DNA-bd_sf"/>
</dbReference>
<dbReference type="PRINTS" id="PR00364">
    <property type="entry name" value="DISEASERSIST"/>
</dbReference>
<dbReference type="InterPro" id="IPR055414">
    <property type="entry name" value="LRR_R13L4/SHOC2-like"/>
</dbReference>
<dbReference type="Gene3D" id="3.40.50.300">
    <property type="entry name" value="P-loop containing nucleotide triphosphate hydrolases"/>
    <property type="match status" value="1"/>
</dbReference>
<dbReference type="GO" id="GO:0009626">
    <property type="term" value="P:plant-type hypersensitive response"/>
    <property type="evidence" value="ECO:0007669"/>
    <property type="project" value="UniProtKB-ARBA"/>
</dbReference>
<evidence type="ECO:0000259" key="9">
    <source>
        <dbReference type="Pfam" id="PF23559"/>
    </source>
</evidence>
<evidence type="ECO:0000313" key="11">
    <source>
        <dbReference type="EMBL" id="TVU40522.1"/>
    </source>
</evidence>
<keyword evidence="12" id="KW-1185">Reference proteome</keyword>
<dbReference type="InterPro" id="IPR032675">
    <property type="entry name" value="LRR_dom_sf"/>
</dbReference>
<comment type="similarity">
    <text evidence="1">Belongs to the disease resistance NB-LRR family.</text>
</comment>
<name>A0A5J9VVR5_9POAL</name>
<dbReference type="PANTHER" id="PTHR23155:SF1095">
    <property type="entry name" value="OS05G0250700 PROTEIN"/>
    <property type="match status" value="1"/>
</dbReference>
<dbReference type="InterPro" id="IPR002182">
    <property type="entry name" value="NB-ARC"/>
</dbReference>
<dbReference type="InterPro" id="IPR027417">
    <property type="entry name" value="P-loop_NTPase"/>
</dbReference>
<keyword evidence="3" id="KW-0677">Repeat</keyword>
<organism evidence="11 12">
    <name type="scientific">Eragrostis curvula</name>
    <name type="common">weeping love grass</name>
    <dbReference type="NCBI Taxonomy" id="38414"/>
    <lineage>
        <taxon>Eukaryota</taxon>
        <taxon>Viridiplantae</taxon>
        <taxon>Streptophyta</taxon>
        <taxon>Embryophyta</taxon>
        <taxon>Tracheophyta</taxon>
        <taxon>Spermatophyta</taxon>
        <taxon>Magnoliopsida</taxon>
        <taxon>Liliopsida</taxon>
        <taxon>Poales</taxon>
        <taxon>Poaceae</taxon>
        <taxon>PACMAD clade</taxon>
        <taxon>Chloridoideae</taxon>
        <taxon>Eragrostideae</taxon>
        <taxon>Eragrostidinae</taxon>
        <taxon>Eragrostis</taxon>
    </lineage>
</organism>
<dbReference type="Pfam" id="PF00931">
    <property type="entry name" value="NB-ARC"/>
    <property type="match status" value="1"/>
</dbReference>
<dbReference type="Gene3D" id="3.80.10.10">
    <property type="entry name" value="Ribonuclease Inhibitor"/>
    <property type="match status" value="1"/>
</dbReference>
<evidence type="ECO:0000256" key="5">
    <source>
        <dbReference type="ARBA" id="ARBA00022821"/>
    </source>
</evidence>
<evidence type="ECO:0000256" key="6">
    <source>
        <dbReference type="ARBA" id="ARBA00023054"/>
    </source>
</evidence>
<dbReference type="SUPFAM" id="SSF52540">
    <property type="entry name" value="P-loop containing nucleoside triphosphate hydrolases"/>
    <property type="match status" value="1"/>
</dbReference>
<keyword evidence="4" id="KW-0547">Nucleotide-binding</keyword>
<accession>A0A5J9VVR5</accession>
<dbReference type="Gene3D" id="1.10.8.430">
    <property type="entry name" value="Helical domain of apoptotic protease-activating factors"/>
    <property type="match status" value="1"/>
</dbReference>
<feature type="non-terminal residue" evidence="11">
    <location>
        <position position="1"/>
    </location>
</feature>
<evidence type="ECO:0000256" key="4">
    <source>
        <dbReference type="ARBA" id="ARBA00022741"/>
    </source>
</evidence>
<evidence type="ECO:0000259" key="7">
    <source>
        <dbReference type="Pfam" id="PF00931"/>
    </source>
</evidence>
<keyword evidence="6" id="KW-0175">Coiled coil</keyword>
<evidence type="ECO:0000313" key="12">
    <source>
        <dbReference type="Proteomes" id="UP000324897"/>
    </source>
</evidence>
<dbReference type="Gramene" id="TVU40522">
    <property type="protein sequence ID" value="TVU40522"/>
    <property type="gene ID" value="EJB05_13989"/>
</dbReference>
<gene>
    <name evidence="11" type="ORF">EJB05_13989</name>
</gene>